<keyword evidence="3" id="KW-0687">Ribonucleoprotein</keyword>
<protein>
    <recommendedName>
        <fullName evidence="4">Large ribosomal subunit protein uL4m</fullName>
    </recommendedName>
</protein>
<dbReference type="InterPro" id="IPR002136">
    <property type="entry name" value="Ribosomal_uL4"/>
</dbReference>
<sequence>MSHVIMTRRLLGMGLRRPASSTAAMMMSSPLENPSRQQQPRGSFTALPRQSLIITHNTFSSVSSKKKNTIVELPPNLKIDPRAKSSPFYGATKVVLEKKQKKKKSKDRKDAKATDSVLESTAAAVDVDDAKESTIDEKSGRGVTSSGGEMASDEDEDEDYDSDEDDEDEERILYDLSTKPDVPRAVPLPQRLHVPVLDIKTGEAVGTIHLSERTFGNDPVRVDILHRVVVWQRNKKRGRRNAGARTKTIHEVRGSGRKVRPQKGGGQARAGHSRPAHWRGGAKAHGPKGRVQDYTTKLNKKVRKMGVRHALSQKLKEGNLIVTSDMAAPTHKTRELDAMLGRLGISGGKKGSANALFVDDAAPSDPEDEARVYRGLDVNFKVASGNLQKVKMLNQIGCNVYDMLKFRKLVLSLAAVRSLEERLERDL</sequence>
<proteinExistence type="inferred from homology"/>
<dbReference type="GO" id="GO:0005840">
    <property type="term" value="C:ribosome"/>
    <property type="evidence" value="ECO:0007669"/>
    <property type="project" value="UniProtKB-KW"/>
</dbReference>
<dbReference type="EMBL" id="JALLAZ020001337">
    <property type="protein sequence ID" value="KAL3776704.1"/>
    <property type="molecule type" value="Genomic_DNA"/>
</dbReference>
<dbReference type="Pfam" id="PF00573">
    <property type="entry name" value="Ribosomal_L4"/>
    <property type="match status" value="1"/>
</dbReference>
<keyword evidence="2" id="KW-0689">Ribosomal protein</keyword>
<keyword evidence="7" id="KW-1185">Reference proteome</keyword>
<dbReference type="SUPFAM" id="SSF52166">
    <property type="entry name" value="Ribosomal protein L4"/>
    <property type="match status" value="1"/>
</dbReference>
<feature type="compositionally biased region" description="Basic and acidic residues" evidence="5">
    <location>
        <begin position="128"/>
        <end position="140"/>
    </location>
</feature>
<evidence type="ECO:0000256" key="5">
    <source>
        <dbReference type="SAM" id="MobiDB-lite"/>
    </source>
</evidence>
<feature type="region of interest" description="Disordered" evidence="5">
    <location>
        <begin position="254"/>
        <end position="290"/>
    </location>
</feature>
<dbReference type="Proteomes" id="UP001530315">
    <property type="component" value="Unassembled WGS sequence"/>
</dbReference>
<dbReference type="NCBIfam" id="TIGR03953">
    <property type="entry name" value="rplD_bact"/>
    <property type="match status" value="1"/>
</dbReference>
<dbReference type="PANTHER" id="PTHR10746">
    <property type="entry name" value="50S RIBOSOMAL PROTEIN L4"/>
    <property type="match status" value="1"/>
</dbReference>
<gene>
    <name evidence="6" type="ORF">ACHAW5_005573</name>
</gene>
<accession>A0ABD3NLJ7</accession>
<evidence type="ECO:0000256" key="3">
    <source>
        <dbReference type="ARBA" id="ARBA00023274"/>
    </source>
</evidence>
<organism evidence="6 7">
    <name type="scientific">Stephanodiscus triporus</name>
    <dbReference type="NCBI Taxonomy" id="2934178"/>
    <lineage>
        <taxon>Eukaryota</taxon>
        <taxon>Sar</taxon>
        <taxon>Stramenopiles</taxon>
        <taxon>Ochrophyta</taxon>
        <taxon>Bacillariophyta</taxon>
        <taxon>Coscinodiscophyceae</taxon>
        <taxon>Thalassiosirophycidae</taxon>
        <taxon>Stephanodiscales</taxon>
        <taxon>Stephanodiscaceae</taxon>
        <taxon>Stephanodiscus</taxon>
    </lineage>
</organism>
<feature type="compositionally biased region" description="Basic residues" evidence="5">
    <location>
        <begin position="271"/>
        <end position="288"/>
    </location>
</feature>
<comment type="caution">
    <text evidence="6">The sequence shown here is derived from an EMBL/GenBank/DDBJ whole genome shotgun (WGS) entry which is preliminary data.</text>
</comment>
<dbReference type="Gene3D" id="3.40.1370.10">
    <property type="match status" value="1"/>
</dbReference>
<dbReference type="PANTHER" id="PTHR10746:SF6">
    <property type="entry name" value="LARGE RIBOSOMAL SUBUNIT PROTEIN UL4M"/>
    <property type="match status" value="1"/>
</dbReference>
<evidence type="ECO:0000256" key="1">
    <source>
        <dbReference type="ARBA" id="ARBA00010528"/>
    </source>
</evidence>
<evidence type="ECO:0000256" key="2">
    <source>
        <dbReference type="ARBA" id="ARBA00022980"/>
    </source>
</evidence>
<feature type="region of interest" description="Disordered" evidence="5">
    <location>
        <begin position="96"/>
        <end position="168"/>
    </location>
</feature>
<feature type="compositionally biased region" description="Acidic residues" evidence="5">
    <location>
        <begin position="151"/>
        <end position="168"/>
    </location>
</feature>
<dbReference type="GO" id="GO:1990904">
    <property type="term" value="C:ribonucleoprotein complex"/>
    <property type="evidence" value="ECO:0007669"/>
    <property type="project" value="UniProtKB-KW"/>
</dbReference>
<evidence type="ECO:0000313" key="6">
    <source>
        <dbReference type="EMBL" id="KAL3776704.1"/>
    </source>
</evidence>
<dbReference type="HAMAP" id="MF_01328_B">
    <property type="entry name" value="Ribosomal_uL4_B"/>
    <property type="match status" value="1"/>
</dbReference>
<name>A0ABD3NLJ7_9STRA</name>
<evidence type="ECO:0000256" key="4">
    <source>
        <dbReference type="ARBA" id="ARBA00040565"/>
    </source>
</evidence>
<comment type="similarity">
    <text evidence="1">Belongs to the universal ribosomal protein uL4 family.</text>
</comment>
<dbReference type="InterPro" id="IPR013005">
    <property type="entry name" value="Ribosomal_uL4-like"/>
</dbReference>
<reference evidence="6 7" key="1">
    <citation type="submission" date="2024-10" db="EMBL/GenBank/DDBJ databases">
        <title>Updated reference genomes for cyclostephanoid diatoms.</title>
        <authorList>
            <person name="Roberts W.R."/>
            <person name="Alverson A.J."/>
        </authorList>
    </citation>
    <scope>NUCLEOTIDE SEQUENCE [LARGE SCALE GENOMIC DNA]</scope>
    <source>
        <strain evidence="6 7">AJA276-08</strain>
    </source>
</reference>
<dbReference type="AlphaFoldDB" id="A0ABD3NLJ7"/>
<dbReference type="InterPro" id="IPR023574">
    <property type="entry name" value="Ribosomal_uL4_dom_sf"/>
</dbReference>
<evidence type="ECO:0000313" key="7">
    <source>
        <dbReference type="Proteomes" id="UP001530315"/>
    </source>
</evidence>